<evidence type="ECO:0000256" key="2">
    <source>
        <dbReference type="ARBA" id="ARBA00005722"/>
    </source>
</evidence>
<sequence length="259" mass="28690">MHPASVYADDLPETALPLWEVGIAVGIASLPQYMGSDERYLFGAPIPYVIYRGDRLKVDRSGIRRELFGINNLNLDLSLGFGLPVRNSNRARAGMPDLKFSFQLGPRLNWSIYKDNQNSLKLRLPWRGVINTSGNWLGWLSEPDLLLEHQANDKLKVTLAAGLLYGSKGFNDTYYGVAPIYTTASRPAYTAHAGLHSLSLTTSIRYQYSDSLSFFSALRYRNLAAGVVAASPLVKDNNYISAAIGMAWSFWMSDARGAD</sequence>
<reference evidence="6 7" key="1">
    <citation type="submission" date="2016-12" db="EMBL/GenBank/DDBJ databases">
        <title>Isolation and genomic insights into novel planktonic Zetaproteobacteria from stratified waters of the Chesapeake Bay.</title>
        <authorList>
            <person name="McAllister S.M."/>
            <person name="Kato S."/>
            <person name="Chan C.S."/>
            <person name="Chiu B.K."/>
            <person name="Field E.K."/>
        </authorList>
    </citation>
    <scope>NUCLEOTIDE SEQUENCE [LARGE SCALE GENOMIC DNA]</scope>
    <source>
        <strain evidence="6 7">CP-8</strain>
    </source>
</reference>
<protein>
    <submittedName>
        <fullName evidence="6">Outer membrane scaffolding protein for murein synthesis, MipA/OmpV family</fullName>
    </submittedName>
</protein>
<dbReference type="Pfam" id="PF06629">
    <property type="entry name" value="MipA"/>
    <property type="match status" value="1"/>
</dbReference>
<evidence type="ECO:0000256" key="4">
    <source>
        <dbReference type="ARBA" id="ARBA00023136"/>
    </source>
</evidence>
<dbReference type="InterPro" id="IPR010583">
    <property type="entry name" value="MipA"/>
</dbReference>
<evidence type="ECO:0000256" key="1">
    <source>
        <dbReference type="ARBA" id="ARBA00004442"/>
    </source>
</evidence>
<keyword evidence="4" id="KW-0472">Membrane</keyword>
<organism evidence="6 7">
    <name type="scientific">Mariprofundus ferrinatatus</name>
    <dbReference type="NCBI Taxonomy" id="1921087"/>
    <lineage>
        <taxon>Bacteria</taxon>
        <taxon>Pseudomonadati</taxon>
        <taxon>Pseudomonadota</taxon>
        <taxon>Candidatius Mariprofundia</taxon>
        <taxon>Mariprofundales</taxon>
        <taxon>Mariprofundaceae</taxon>
        <taxon>Mariprofundus</taxon>
    </lineage>
</organism>
<dbReference type="PANTHER" id="PTHR38776:SF1">
    <property type="entry name" value="MLTA-INTERACTING PROTEIN-RELATED"/>
    <property type="match status" value="1"/>
</dbReference>
<comment type="similarity">
    <text evidence="2">Belongs to the MipA/OmpV family.</text>
</comment>
<dbReference type="KEGG" id="mfn:Ga0123462_0025"/>
<dbReference type="Proteomes" id="UP000231637">
    <property type="component" value="Chromosome"/>
</dbReference>
<evidence type="ECO:0000313" key="7">
    <source>
        <dbReference type="Proteomes" id="UP000231637"/>
    </source>
</evidence>
<keyword evidence="5" id="KW-0998">Cell outer membrane</keyword>
<name>A0A2K8L7I3_9PROT</name>
<proteinExistence type="inferred from homology"/>
<dbReference type="PANTHER" id="PTHR38776">
    <property type="entry name" value="MLTA-INTERACTING PROTEIN-RELATED"/>
    <property type="match status" value="1"/>
</dbReference>
<keyword evidence="7" id="KW-1185">Reference proteome</keyword>
<accession>A0A2K8L7I3</accession>
<dbReference type="GO" id="GO:0009279">
    <property type="term" value="C:cell outer membrane"/>
    <property type="evidence" value="ECO:0007669"/>
    <property type="project" value="UniProtKB-SubCell"/>
</dbReference>
<evidence type="ECO:0000256" key="3">
    <source>
        <dbReference type="ARBA" id="ARBA00022729"/>
    </source>
</evidence>
<evidence type="ECO:0000313" key="6">
    <source>
        <dbReference type="EMBL" id="ATX80904.1"/>
    </source>
</evidence>
<dbReference type="EMBL" id="CP018800">
    <property type="protein sequence ID" value="ATX80904.1"/>
    <property type="molecule type" value="Genomic_DNA"/>
</dbReference>
<gene>
    <name evidence="6" type="ORF">Ga0123462_0025</name>
</gene>
<evidence type="ECO:0000256" key="5">
    <source>
        <dbReference type="ARBA" id="ARBA00023237"/>
    </source>
</evidence>
<keyword evidence="3" id="KW-0732">Signal</keyword>
<comment type="subcellular location">
    <subcellularLocation>
        <location evidence="1">Cell outer membrane</location>
    </subcellularLocation>
</comment>
<dbReference type="AlphaFoldDB" id="A0A2K8L7I3"/>